<reference evidence="1 2" key="1">
    <citation type="submission" date="2019-07" db="EMBL/GenBank/DDBJ databases">
        <title>Rhodococcus cavernicolus sp. nov., isolated from a cave.</title>
        <authorList>
            <person name="Lee S.D."/>
        </authorList>
    </citation>
    <scope>NUCLEOTIDE SEQUENCE [LARGE SCALE GENOMIC DNA]</scope>
    <source>
        <strain evidence="1 2">C1-24</strain>
    </source>
</reference>
<evidence type="ECO:0000313" key="1">
    <source>
        <dbReference type="EMBL" id="KAA0020184.1"/>
    </source>
</evidence>
<proteinExistence type="predicted"/>
<keyword evidence="2" id="KW-1185">Reference proteome</keyword>
<dbReference type="SUPFAM" id="SSF55961">
    <property type="entry name" value="Bet v1-like"/>
    <property type="match status" value="1"/>
</dbReference>
<accession>A0A5A7S8H8</accession>
<organism evidence="1 2">
    <name type="scientific">Antrihabitans cavernicola</name>
    <dbReference type="NCBI Taxonomy" id="2495913"/>
    <lineage>
        <taxon>Bacteria</taxon>
        <taxon>Bacillati</taxon>
        <taxon>Actinomycetota</taxon>
        <taxon>Actinomycetes</taxon>
        <taxon>Mycobacteriales</taxon>
        <taxon>Nocardiaceae</taxon>
        <taxon>Antrihabitans</taxon>
    </lineage>
</organism>
<dbReference type="RefSeq" id="WP_149432335.1">
    <property type="nucleotide sequence ID" value="NZ_VLNY01000013.1"/>
</dbReference>
<dbReference type="AlphaFoldDB" id="A0A5A7S8H8"/>
<dbReference type="InterPro" id="IPR019639">
    <property type="entry name" value="DUF2505"/>
</dbReference>
<comment type="caution">
    <text evidence="1">The sequence shown here is derived from an EMBL/GenBank/DDBJ whole genome shotgun (WGS) entry which is preliminary data.</text>
</comment>
<dbReference type="EMBL" id="VLNY01000013">
    <property type="protein sequence ID" value="KAA0020184.1"/>
    <property type="molecule type" value="Genomic_DNA"/>
</dbReference>
<gene>
    <name evidence="1" type="ORF">FOY51_21570</name>
</gene>
<dbReference type="OrthoDB" id="5178774at2"/>
<protein>
    <submittedName>
        <fullName evidence="1">DUF2505 domain-containing protein</fullName>
    </submittedName>
</protein>
<dbReference type="Proteomes" id="UP000322244">
    <property type="component" value="Unassembled WGS sequence"/>
</dbReference>
<dbReference type="Pfam" id="PF10698">
    <property type="entry name" value="DUF2505"/>
    <property type="match status" value="1"/>
</dbReference>
<name>A0A5A7S8H8_9NOCA</name>
<evidence type="ECO:0000313" key="2">
    <source>
        <dbReference type="Proteomes" id="UP000322244"/>
    </source>
</evidence>
<sequence length="167" mass="17940">MSRTFAFPLSYTSPASVVHGAITDQRLWQSRIEGVDSAELDFGTPDGPGTASISMKETIKQERIPALVRKVLKGELTISRTDKWGAFDGDRATGTFSGGSTGLPASLNGTFALRDTAAGAVIDVAGEIEVKVRFVGGAIEALVEQLFTKMLNSERKYVEKWITEQAA</sequence>